<evidence type="ECO:0000313" key="2">
    <source>
        <dbReference type="Proteomes" id="UP000002208"/>
    </source>
</evidence>
<dbReference type="PaxDb" id="546414-Deide_02800"/>
<name>C1CZ54_DEIDV</name>
<proteinExistence type="predicted"/>
<dbReference type="EMBL" id="CP001114">
    <property type="protein sequence ID" value="ACO45092.1"/>
    <property type="molecule type" value="Genomic_DNA"/>
</dbReference>
<dbReference type="AlphaFoldDB" id="C1CZ54"/>
<dbReference type="RefSeq" id="WP_012692215.1">
    <property type="nucleotide sequence ID" value="NC_012526.1"/>
</dbReference>
<reference evidence="1 2" key="1">
    <citation type="journal article" date="2009" name="PLoS Genet.">
        <title>Alliance of proteomics and genomics to unravel the specificities of Sahara bacterium Deinococcus deserti.</title>
        <authorList>
            <person name="de Groot A."/>
            <person name="Dulermo R."/>
            <person name="Ortet P."/>
            <person name="Blanchard L."/>
            <person name="Guerin P."/>
            <person name="Fernandez B."/>
            <person name="Vacherie B."/>
            <person name="Dossat C."/>
            <person name="Jolivet E."/>
            <person name="Siguier P."/>
            <person name="Chandler M."/>
            <person name="Barakat M."/>
            <person name="Dedieu A."/>
            <person name="Barbe V."/>
            <person name="Heulin T."/>
            <person name="Sommer S."/>
            <person name="Achouak W."/>
            <person name="Armengaud J."/>
        </authorList>
    </citation>
    <scope>NUCLEOTIDE SEQUENCE [LARGE SCALE GENOMIC DNA]</scope>
    <source>
        <strain evidence="2">DSM 17065 / CIP 109153 / LMG 22923 / VCD115</strain>
    </source>
</reference>
<dbReference type="Proteomes" id="UP000002208">
    <property type="component" value="Chromosome"/>
</dbReference>
<evidence type="ECO:0000313" key="1">
    <source>
        <dbReference type="EMBL" id="ACO45092.1"/>
    </source>
</evidence>
<accession>C1CZ54</accession>
<keyword evidence="2" id="KW-1185">Reference proteome</keyword>
<organism evidence="1 2">
    <name type="scientific">Deinococcus deserti (strain DSM 17065 / CIP 109153 / LMG 22923 / VCD115)</name>
    <dbReference type="NCBI Taxonomy" id="546414"/>
    <lineage>
        <taxon>Bacteria</taxon>
        <taxon>Thermotogati</taxon>
        <taxon>Deinococcota</taxon>
        <taxon>Deinococci</taxon>
        <taxon>Deinococcales</taxon>
        <taxon>Deinococcaceae</taxon>
        <taxon>Deinococcus</taxon>
    </lineage>
</organism>
<protein>
    <submittedName>
        <fullName evidence="1">Uncharacterized protein</fullName>
    </submittedName>
</protein>
<dbReference type="STRING" id="546414.Deide_02800"/>
<sequence length="74" mass="8290">MRGQQSLLVRVVPEPYFGYTINIDLPSDFSWKDVPALIRQAAEQTSGGKWLFATVLTRGWNLKVTPQSGKEPQA</sequence>
<dbReference type="KEGG" id="ddr:Deide_02800"/>
<dbReference type="HOGENOM" id="CLU_2681597_0_0_0"/>
<gene>
    <name evidence="1" type="ordered locus">Deide_02800</name>
</gene>